<reference evidence="1 2" key="1">
    <citation type="submission" date="2018-07" db="EMBL/GenBank/DDBJ databases">
        <authorList>
            <person name="Feyereisen M."/>
        </authorList>
    </citation>
    <scope>NUCLEOTIDE SEQUENCE [LARGE SCALE GENOMIC DNA]</scope>
    <source>
        <strain evidence="1 2">UCCLBBS449</strain>
    </source>
</reference>
<dbReference type="EMBL" id="CP031198">
    <property type="protein sequence ID" value="QCZ52081.1"/>
    <property type="molecule type" value="Genomic_DNA"/>
</dbReference>
<dbReference type="InterPro" id="IPR006750">
    <property type="entry name" value="YdcZ"/>
</dbReference>
<dbReference type="Proteomes" id="UP000307074">
    <property type="component" value="Chromosome"/>
</dbReference>
<dbReference type="GO" id="GO:0005886">
    <property type="term" value="C:plasma membrane"/>
    <property type="evidence" value="ECO:0007669"/>
    <property type="project" value="TreeGrafter"/>
</dbReference>
<gene>
    <name evidence="1" type="ORF">UCCLBBS449_0082</name>
</gene>
<proteinExistence type="predicted"/>
<evidence type="ECO:0000313" key="1">
    <source>
        <dbReference type="EMBL" id="QCZ52081.1"/>
    </source>
</evidence>
<dbReference type="PANTHER" id="PTHR34821">
    <property type="entry name" value="INNER MEMBRANE PROTEIN YDCZ"/>
    <property type="match status" value="1"/>
</dbReference>
<name>A0A5B7XX00_LEVBR</name>
<sequence>MFALTLGIVIGIILPMQTAVNSRLRGFVVPPYVASMISFTVGATFLGVMTLASHQSLGVSLQVFHQEPWWIWLGGFLGVMGLTANILLFPHIGGVQTAIMPILGQMIMGMLIDNFGWFSSDKQAFGLSRGIGFILVLLGIFAAVALPEILARRQNKLTSAE</sequence>
<dbReference type="PANTHER" id="PTHR34821:SF2">
    <property type="entry name" value="INNER MEMBRANE PROTEIN YDCZ"/>
    <property type="match status" value="1"/>
</dbReference>
<accession>A0A5B7XX00</accession>
<protein>
    <submittedName>
        <fullName evidence="1">Uncharacterized protein</fullName>
    </submittedName>
</protein>
<organism evidence="1 2">
    <name type="scientific">Levilactobacillus brevis</name>
    <name type="common">Lactobacillus brevis</name>
    <dbReference type="NCBI Taxonomy" id="1580"/>
    <lineage>
        <taxon>Bacteria</taxon>
        <taxon>Bacillati</taxon>
        <taxon>Bacillota</taxon>
        <taxon>Bacilli</taxon>
        <taxon>Lactobacillales</taxon>
        <taxon>Lactobacillaceae</taxon>
        <taxon>Levilactobacillus</taxon>
    </lineage>
</organism>
<dbReference type="AlphaFoldDB" id="A0A5B7XX00"/>
<dbReference type="Pfam" id="PF04657">
    <property type="entry name" value="DMT_YdcZ"/>
    <property type="match status" value="1"/>
</dbReference>
<evidence type="ECO:0000313" key="2">
    <source>
        <dbReference type="Proteomes" id="UP000307074"/>
    </source>
</evidence>